<dbReference type="InterPro" id="IPR027417">
    <property type="entry name" value="P-loop_NTPase"/>
</dbReference>
<dbReference type="PANTHER" id="PTHR46239">
    <property type="entry name" value="DNA REPAIR PROTEIN RAD51 HOMOLOG 3 RAD51C"/>
    <property type="match status" value="1"/>
</dbReference>
<name>A0ABY8U5Z8_TETOB</name>
<evidence type="ECO:0000256" key="3">
    <source>
        <dbReference type="ARBA" id="ARBA00022763"/>
    </source>
</evidence>
<evidence type="ECO:0000256" key="1">
    <source>
        <dbReference type="ARBA" id="ARBA00004123"/>
    </source>
</evidence>
<evidence type="ECO:0000256" key="5">
    <source>
        <dbReference type="ARBA" id="ARBA00023204"/>
    </source>
</evidence>
<gene>
    <name evidence="9" type="ORF">OEZ85_012785</name>
</gene>
<dbReference type="Pfam" id="PF08423">
    <property type="entry name" value="Rad51"/>
    <property type="match status" value="2"/>
</dbReference>
<dbReference type="SUPFAM" id="SSF52540">
    <property type="entry name" value="P-loop containing nucleoside triphosphate hydrolases"/>
    <property type="match status" value="1"/>
</dbReference>
<protein>
    <recommendedName>
        <fullName evidence="7">DNA repair protein RAD51 homolog 3</fullName>
    </recommendedName>
</protein>
<evidence type="ECO:0000256" key="4">
    <source>
        <dbReference type="ARBA" id="ARBA00022840"/>
    </source>
</evidence>
<dbReference type="PROSITE" id="PS50162">
    <property type="entry name" value="RECA_2"/>
    <property type="match status" value="1"/>
</dbReference>
<evidence type="ECO:0000256" key="2">
    <source>
        <dbReference type="ARBA" id="ARBA00022741"/>
    </source>
</evidence>
<keyword evidence="3" id="KW-0227">DNA damage</keyword>
<evidence type="ECO:0000313" key="9">
    <source>
        <dbReference type="EMBL" id="WIA16058.1"/>
    </source>
</evidence>
<keyword evidence="4" id="KW-0067">ATP-binding</keyword>
<proteinExistence type="predicted"/>
<dbReference type="InterPro" id="IPR052093">
    <property type="entry name" value="HR_Repair_Mediator"/>
</dbReference>
<dbReference type="Gene3D" id="3.40.50.300">
    <property type="entry name" value="P-loop containing nucleotide triphosphate hydrolases"/>
    <property type="match status" value="1"/>
</dbReference>
<organism evidence="9 10">
    <name type="scientific">Tetradesmus obliquus</name>
    <name type="common">Green alga</name>
    <name type="synonym">Acutodesmus obliquus</name>
    <dbReference type="NCBI Taxonomy" id="3088"/>
    <lineage>
        <taxon>Eukaryota</taxon>
        <taxon>Viridiplantae</taxon>
        <taxon>Chlorophyta</taxon>
        <taxon>core chlorophytes</taxon>
        <taxon>Chlorophyceae</taxon>
        <taxon>CS clade</taxon>
        <taxon>Sphaeropleales</taxon>
        <taxon>Scenedesmaceae</taxon>
        <taxon>Tetradesmus</taxon>
    </lineage>
</organism>
<dbReference type="Proteomes" id="UP001244341">
    <property type="component" value="Chromosome 7b"/>
</dbReference>
<keyword evidence="6" id="KW-0539">Nucleus</keyword>
<keyword evidence="5" id="KW-0234">DNA repair</keyword>
<evidence type="ECO:0000313" key="10">
    <source>
        <dbReference type="Proteomes" id="UP001244341"/>
    </source>
</evidence>
<feature type="domain" description="RecA family profile 1" evidence="8">
    <location>
        <begin position="66"/>
        <end position="260"/>
    </location>
</feature>
<evidence type="ECO:0000256" key="6">
    <source>
        <dbReference type="ARBA" id="ARBA00023242"/>
    </source>
</evidence>
<comment type="subcellular location">
    <subcellularLocation>
        <location evidence="1">Nucleus</location>
    </subcellularLocation>
</comment>
<dbReference type="InterPro" id="IPR013632">
    <property type="entry name" value="Rad51_C"/>
</dbReference>
<dbReference type="EMBL" id="CP126214">
    <property type="protein sequence ID" value="WIA16058.1"/>
    <property type="molecule type" value="Genomic_DNA"/>
</dbReference>
<reference evidence="9 10" key="1">
    <citation type="submission" date="2023-05" db="EMBL/GenBank/DDBJ databases">
        <title>A 100% complete, gapless, phased diploid assembly of the Scenedesmus obliquus UTEX 3031 genome.</title>
        <authorList>
            <person name="Biondi T.C."/>
            <person name="Hanschen E.R."/>
            <person name="Kwon T."/>
            <person name="Eng W."/>
            <person name="Kruse C.P.S."/>
            <person name="Koehler S.I."/>
            <person name="Kunde Y."/>
            <person name="Gleasner C.D."/>
            <person name="You Mak K.T."/>
            <person name="Polle J."/>
            <person name="Hovde B.T."/>
            <person name="Starkenburg S.R."/>
        </authorList>
    </citation>
    <scope>NUCLEOTIDE SEQUENCE [LARGE SCALE GENOMIC DNA]</scope>
    <source>
        <strain evidence="9 10">DOE0152z</strain>
    </source>
</reference>
<dbReference type="InterPro" id="IPR020588">
    <property type="entry name" value="RecA_ATP-bd"/>
</dbReference>
<keyword evidence="10" id="KW-1185">Reference proteome</keyword>
<sequence length="306" mass="31531">MQVTGLAPDDAAEVLRLAAQQAAPGWRLAANTTGAASAADLLAQEAAPAGAAASNSSSSSSSSSKGRRRISTSCAALDALLGGGGVACGTVTEFFGVPGVGKTQVGMQLVVNVQLPLSLGGLSSQAMYIDTEGSFMTDRLIDMATAAVQRVQQQQQQPPAAAEQQQQQQQPPCSVESLLSGILHFRVQHHMQQLALVRSLDLLLQQHPQVSLVVLDSATFHFRQAFPDAGQRARLMTAMAQQLAALAEQHGVAVVMMNQVVTRIADSASSIAAAAKSSSGLSSSSAAWLAPALGEGIAGSTPEYNT</sequence>
<evidence type="ECO:0000256" key="7">
    <source>
        <dbReference type="ARBA" id="ARBA00040674"/>
    </source>
</evidence>
<evidence type="ECO:0000259" key="8">
    <source>
        <dbReference type="PROSITE" id="PS50162"/>
    </source>
</evidence>
<dbReference type="PANTHER" id="PTHR46239:SF1">
    <property type="entry name" value="DNA REPAIR PROTEIN RAD51 HOMOLOG 3"/>
    <property type="match status" value="1"/>
</dbReference>
<keyword evidence="2" id="KW-0547">Nucleotide-binding</keyword>
<accession>A0ABY8U5Z8</accession>